<evidence type="ECO:0000256" key="6">
    <source>
        <dbReference type="ARBA" id="ARBA00023163"/>
    </source>
</evidence>
<keyword evidence="3 7" id="KW-0597">Phosphoprotein</keyword>
<evidence type="ECO:0000256" key="3">
    <source>
        <dbReference type="ARBA" id="ARBA00022553"/>
    </source>
</evidence>
<keyword evidence="6" id="KW-0804">Transcription</keyword>
<evidence type="ECO:0000259" key="9">
    <source>
        <dbReference type="PROSITE" id="PS01124"/>
    </source>
</evidence>
<dbReference type="InterPro" id="IPR018060">
    <property type="entry name" value="HTH_AraC"/>
</dbReference>
<dbReference type="SUPFAM" id="SSF55874">
    <property type="entry name" value="ATPase domain of HSP90 chaperone/DNA topoisomerase II/histidine kinase"/>
    <property type="match status" value="1"/>
</dbReference>
<protein>
    <recommendedName>
        <fullName evidence="2">histidine kinase</fullName>
        <ecNumber evidence="2">2.7.13.3</ecNumber>
    </recommendedName>
</protein>
<dbReference type="InterPro" id="IPR036097">
    <property type="entry name" value="HisK_dim/P_sf"/>
</dbReference>
<evidence type="ECO:0000256" key="5">
    <source>
        <dbReference type="ARBA" id="ARBA00023125"/>
    </source>
</evidence>
<dbReference type="InterPro" id="IPR009057">
    <property type="entry name" value="Homeodomain-like_sf"/>
</dbReference>
<dbReference type="CDD" id="cd00082">
    <property type="entry name" value="HisKA"/>
    <property type="match status" value="1"/>
</dbReference>
<dbReference type="Gene3D" id="2.130.10.10">
    <property type="entry name" value="YVTN repeat-like/Quinoprotein amine dehydrogenase"/>
    <property type="match status" value="2"/>
</dbReference>
<dbReference type="PANTHER" id="PTHR43547">
    <property type="entry name" value="TWO-COMPONENT HISTIDINE KINASE"/>
    <property type="match status" value="1"/>
</dbReference>
<keyword evidence="13" id="KW-1185">Reference proteome</keyword>
<dbReference type="InterPro" id="IPR015943">
    <property type="entry name" value="WD40/YVTN_repeat-like_dom_sf"/>
</dbReference>
<name>A0ABX4EPJ9_SEGBR</name>
<dbReference type="Pfam" id="PF00072">
    <property type="entry name" value="Response_reg"/>
    <property type="match status" value="1"/>
</dbReference>
<dbReference type="SMART" id="SM00448">
    <property type="entry name" value="REC"/>
    <property type="match status" value="1"/>
</dbReference>
<dbReference type="InterPro" id="IPR036890">
    <property type="entry name" value="HATPase_C_sf"/>
</dbReference>
<dbReference type="PROSITE" id="PS01124">
    <property type="entry name" value="HTH_ARAC_FAMILY_2"/>
    <property type="match status" value="1"/>
</dbReference>
<dbReference type="Pfam" id="PF07495">
    <property type="entry name" value="Y_Y_Y"/>
    <property type="match status" value="1"/>
</dbReference>
<dbReference type="Gene3D" id="1.10.10.60">
    <property type="entry name" value="Homeodomain-like"/>
    <property type="match status" value="1"/>
</dbReference>
<dbReference type="InterPro" id="IPR011110">
    <property type="entry name" value="Reg_prop"/>
</dbReference>
<dbReference type="SUPFAM" id="SSF52172">
    <property type="entry name" value="CheY-like"/>
    <property type="match status" value="1"/>
</dbReference>
<feature type="domain" description="Response regulatory" evidence="11">
    <location>
        <begin position="1111"/>
        <end position="1226"/>
    </location>
</feature>
<keyword evidence="5" id="KW-0238">DNA-binding</keyword>
<reference evidence="12 13" key="1">
    <citation type="submission" date="2017-08" db="EMBL/GenBank/DDBJ databases">
        <title>Comparative genomics of non-oral Prevotella species.</title>
        <authorList>
            <person name="Accetto T."/>
            <person name="Nograsek B."/>
            <person name="Avgustin G."/>
        </authorList>
    </citation>
    <scope>NUCLEOTIDE SEQUENCE [LARGE SCALE GENOMIC DNA]</scope>
    <source>
        <strain evidence="12 13">TC1-1</strain>
    </source>
</reference>
<evidence type="ECO:0000313" key="12">
    <source>
        <dbReference type="EMBL" id="OYP56385.1"/>
    </source>
</evidence>
<dbReference type="PRINTS" id="PR00344">
    <property type="entry name" value="BCTRLSENSOR"/>
</dbReference>
<dbReference type="InterPro" id="IPR011006">
    <property type="entry name" value="CheY-like_superfamily"/>
</dbReference>
<dbReference type="InterPro" id="IPR011123">
    <property type="entry name" value="Y_Y_Y"/>
</dbReference>
<dbReference type="SMART" id="SM00387">
    <property type="entry name" value="HATPase_c"/>
    <property type="match status" value="1"/>
</dbReference>
<dbReference type="SUPFAM" id="SSF47384">
    <property type="entry name" value="Homodimeric domain of signal transducing histidine kinase"/>
    <property type="match status" value="1"/>
</dbReference>
<dbReference type="Pfam" id="PF07494">
    <property type="entry name" value="Reg_prop"/>
    <property type="match status" value="3"/>
</dbReference>
<dbReference type="InterPro" id="IPR003594">
    <property type="entry name" value="HATPase_dom"/>
</dbReference>
<accession>A0ABX4EPJ9</accession>
<evidence type="ECO:0000256" key="2">
    <source>
        <dbReference type="ARBA" id="ARBA00012438"/>
    </source>
</evidence>
<dbReference type="Gene3D" id="3.30.565.10">
    <property type="entry name" value="Histidine kinase-like ATPase, C-terminal domain"/>
    <property type="match status" value="1"/>
</dbReference>
<dbReference type="InterPro" id="IPR013783">
    <property type="entry name" value="Ig-like_fold"/>
</dbReference>
<dbReference type="PANTHER" id="PTHR43547:SF2">
    <property type="entry name" value="HYBRID SIGNAL TRANSDUCTION HISTIDINE KINASE C"/>
    <property type="match status" value="1"/>
</dbReference>
<dbReference type="SMART" id="SM00342">
    <property type="entry name" value="HTH_ARAC"/>
    <property type="match status" value="1"/>
</dbReference>
<evidence type="ECO:0000259" key="10">
    <source>
        <dbReference type="PROSITE" id="PS50109"/>
    </source>
</evidence>
<dbReference type="PROSITE" id="PS50110">
    <property type="entry name" value="RESPONSE_REGULATORY"/>
    <property type="match status" value="1"/>
</dbReference>
<feature type="transmembrane region" description="Helical" evidence="8">
    <location>
        <begin position="795"/>
        <end position="816"/>
    </location>
</feature>
<evidence type="ECO:0000256" key="8">
    <source>
        <dbReference type="SAM" id="Phobius"/>
    </source>
</evidence>
<dbReference type="InterPro" id="IPR003661">
    <property type="entry name" value="HisK_dim/P_dom"/>
</dbReference>
<dbReference type="Gene3D" id="3.40.50.2300">
    <property type="match status" value="1"/>
</dbReference>
<sequence>MNKRLRIFLIIVWMILQNMPVCALLQDMQFHTLESRDGLSNSQVNDILKDHNGFMWFATQSGLDRYDGFRFKNFFFDSNDKSSLPNNFVDGIQQDAEDNLWVHTSMGYCIYDYMTETFDVHIDVWMQKHGMKKDYPDKVYIDSQKNMWFSIYGKGVYFYHAKTGKHVYFSQGGSGVRVIPKGEITSMQDVNGRLIAVYKDGTLMSIDGLLGRVKWIKRYPSLHLKNHAGYKLIVDKHSNYWVIADDITFVYSAQDKKWYEGCNTYLISKGIKIGRENILVHDVQEDDYGRTWIATDHQGLFVIDWKTSTFSNYTYQRNQQGCVPDNTLHKIYIDNLGSVWLGAYKNGVGFYSPHSSLFSTIYLGDICTICEDKNGVLWCGTNDKGIVAYNRVTGTVQNFSSSITGLGSEVIVSSLIASDGSMYFGTYNGGMVRYSHGQWKVFRSRKGSGGLSNDNVWCLEEDQRGNVIIGTLGGGVQVYNPKTDQFTTYNTDNSELPSNYVFDLCLMQNGQILIGHSLHYSIFNVAKGKFTNIKSTSDGRSFLSPSVTSIIEDSRGMIWMATPSGVTMYHPLHNQLEVVNGKSNHHGTGCSVIEDLQHRVWVVYDHQITCVTPSAGRHGYELSCISYSSLDGLQTRQFNERSVLITRNGEIVVGGQDGINIIQPKRINSKKSNPKVIFSGLILLGHPLSVGEKFNGRVVLSEILDKSRKVELQSNESDFTILLASNEVTLPSRSRFLYRLNKGAEEWLMTPEDKPSITFTNLSYGHYILEIKVVNADGTISDNVSQLEIVVEPPFYLSIWAILCYVVLLILGFLYYRNHERSVQQAAFRERRLEENALKDKQLNELKLNFFTNISHELRTPLTLIISPLASMIKKEEDEDKRYKLKLIHRNAERLLTLVNQILDFRKLDKNKETLNLLSGDIVSFIKNICDSFDSLGNDSIQLSFYSAEPQLVMEFDPDKINKSINNLLSNAYKFTPDGGLVSVQLHVMKRGDGEQDTLEIRVSDTGKGISDEDKNKIFNSFYQVNGTEMKPTGGSGIGLNITKRYVEMHDGTIHVEDNPVGGSIFVIQLPVRLPEDMSDSLQDTMISSVAEPVEHIKVETPQVQLSHKPVVLLVDDSDDFREFMREELSDHYEVVEAENGKVALEKIAEHRPHIILSDVMMPVMDGNEFCRLLKGNPATANIPVIMLTARLTMLQKIEGLEHGADDYITKPFSMDLLRLRMANLMTWASRQNHHTKGDGDMETIGADAISTPCISESDRKLLTKVDRYIHDHLDDPDLSVEVLSQEVAMSRVQLYKRMVPLTGSTPSEYIRAKRLEAAEKLLLKGELTVSEIAYHTGFNNPRYFSKYFAEAYGQTPSQYKKHRRN</sequence>
<keyword evidence="8" id="KW-0472">Membrane</keyword>
<dbReference type="Proteomes" id="UP000216189">
    <property type="component" value="Unassembled WGS sequence"/>
</dbReference>
<feature type="domain" description="Histidine kinase" evidence="10">
    <location>
        <begin position="853"/>
        <end position="1074"/>
    </location>
</feature>
<dbReference type="EC" id="2.7.13.3" evidence="2"/>
<dbReference type="SUPFAM" id="SSF46689">
    <property type="entry name" value="Homeodomain-like"/>
    <property type="match status" value="1"/>
</dbReference>
<dbReference type="Pfam" id="PF00512">
    <property type="entry name" value="HisKA"/>
    <property type="match status" value="1"/>
</dbReference>
<dbReference type="PROSITE" id="PS50109">
    <property type="entry name" value="HIS_KIN"/>
    <property type="match status" value="1"/>
</dbReference>
<evidence type="ECO:0000313" key="13">
    <source>
        <dbReference type="Proteomes" id="UP000216189"/>
    </source>
</evidence>
<feature type="modified residue" description="4-aspartylphosphate" evidence="7">
    <location>
        <position position="1159"/>
    </location>
</feature>
<dbReference type="PROSITE" id="PS00041">
    <property type="entry name" value="HTH_ARAC_FAMILY_1"/>
    <property type="match status" value="1"/>
</dbReference>
<dbReference type="Gene3D" id="2.60.40.10">
    <property type="entry name" value="Immunoglobulins"/>
    <property type="match status" value="1"/>
</dbReference>
<dbReference type="InterPro" id="IPR001789">
    <property type="entry name" value="Sig_transdc_resp-reg_receiver"/>
</dbReference>
<dbReference type="SUPFAM" id="SSF63829">
    <property type="entry name" value="Calcium-dependent phosphotriesterase"/>
    <property type="match status" value="3"/>
</dbReference>
<dbReference type="Gene3D" id="1.10.287.130">
    <property type="match status" value="1"/>
</dbReference>
<keyword evidence="8" id="KW-0812">Transmembrane</keyword>
<keyword evidence="8" id="KW-1133">Transmembrane helix</keyword>
<dbReference type="RefSeq" id="WP_094448156.1">
    <property type="nucleotide sequence ID" value="NZ_CP091801.1"/>
</dbReference>
<evidence type="ECO:0000256" key="1">
    <source>
        <dbReference type="ARBA" id="ARBA00000085"/>
    </source>
</evidence>
<dbReference type="InterPro" id="IPR005467">
    <property type="entry name" value="His_kinase_dom"/>
</dbReference>
<evidence type="ECO:0000256" key="7">
    <source>
        <dbReference type="PROSITE-ProRule" id="PRU00169"/>
    </source>
</evidence>
<gene>
    <name evidence="12" type="ORF">CIK91_03470</name>
</gene>
<dbReference type="Pfam" id="PF02518">
    <property type="entry name" value="HATPase_c"/>
    <property type="match status" value="1"/>
</dbReference>
<proteinExistence type="predicted"/>
<comment type="caution">
    <text evidence="12">The sequence shown here is derived from an EMBL/GenBank/DDBJ whole genome shotgun (WGS) entry which is preliminary data.</text>
</comment>
<dbReference type="InterPro" id="IPR004358">
    <property type="entry name" value="Sig_transdc_His_kin-like_C"/>
</dbReference>
<evidence type="ECO:0000259" key="11">
    <source>
        <dbReference type="PROSITE" id="PS50110"/>
    </source>
</evidence>
<dbReference type="InterPro" id="IPR018062">
    <property type="entry name" value="HTH_AraC-typ_CS"/>
</dbReference>
<comment type="catalytic activity">
    <reaction evidence="1">
        <text>ATP + protein L-histidine = ADP + protein N-phospho-L-histidine.</text>
        <dbReference type="EC" id="2.7.13.3"/>
    </reaction>
</comment>
<evidence type="ECO:0000256" key="4">
    <source>
        <dbReference type="ARBA" id="ARBA00023015"/>
    </source>
</evidence>
<dbReference type="SMART" id="SM00388">
    <property type="entry name" value="HisKA"/>
    <property type="match status" value="1"/>
</dbReference>
<dbReference type="Pfam" id="PF12833">
    <property type="entry name" value="HTH_18"/>
    <property type="match status" value="1"/>
</dbReference>
<feature type="domain" description="HTH araC/xylS-type" evidence="9">
    <location>
        <begin position="1264"/>
        <end position="1363"/>
    </location>
</feature>
<organism evidence="12 13">
    <name type="scientific">Segatella bryantii</name>
    <name type="common">Prevotella bryantii</name>
    <dbReference type="NCBI Taxonomy" id="77095"/>
    <lineage>
        <taxon>Bacteria</taxon>
        <taxon>Pseudomonadati</taxon>
        <taxon>Bacteroidota</taxon>
        <taxon>Bacteroidia</taxon>
        <taxon>Bacteroidales</taxon>
        <taxon>Prevotellaceae</taxon>
        <taxon>Segatella</taxon>
    </lineage>
</organism>
<keyword evidence="4" id="KW-0805">Transcription regulation</keyword>
<dbReference type="EMBL" id="NPJF01000023">
    <property type="protein sequence ID" value="OYP56385.1"/>
    <property type="molecule type" value="Genomic_DNA"/>
</dbReference>